<keyword evidence="1" id="KW-0238">DNA-binding</keyword>
<dbReference type="EMBL" id="CP001999">
    <property type="protein sequence ID" value="ADG93143.1"/>
    <property type="molecule type" value="Genomic_DNA"/>
</dbReference>
<dbReference type="STRING" id="572480.Arnit_1487"/>
<dbReference type="GO" id="GO:0003677">
    <property type="term" value="F:DNA binding"/>
    <property type="evidence" value="ECO:0007669"/>
    <property type="project" value="UniProtKB-KW"/>
</dbReference>
<proteinExistence type="predicted"/>
<dbReference type="KEGG" id="ant:Arnit_1487"/>
<dbReference type="AlphaFoldDB" id="D5V5X6"/>
<sequence length="82" mass="9850">MKLAYFSDTYLTYNDLDILNEENIKIINFDFKKYNFQYKLTKIKTFKSSDDRFIIINDASIYRIVTSSKDLAKSGLLFLRWE</sequence>
<gene>
    <name evidence="1" type="ordered locus">Arnit_1487</name>
</gene>
<keyword evidence="2" id="KW-1185">Reference proteome</keyword>
<dbReference type="Proteomes" id="UP000000939">
    <property type="component" value="Chromosome"/>
</dbReference>
<protein>
    <submittedName>
        <fullName evidence="1">Putative DNA-binding protein</fullName>
    </submittedName>
</protein>
<evidence type="ECO:0000313" key="2">
    <source>
        <dbReference type="Proteomes" id="UP000000939"/>
    </source>
</evidence>
<reference evidence="1 2" key="1">
    <citation type="journal article" date="2010" name="Stand. Genomic Sci.">
        <title>Complete genome sequence of Arcobacter nitrofigilis type strain (CI).</title>
        <authorList>
            <person name="Pati A."/>
            <person name="Gronow S."/>
            <person name="Lapidus A."/>
            <person name="Copeland A."/>
            <person name="Glavina Del Rio T."/>
            <person name="Nolan M."/>
            <person name="Lucas S."/>
            <person name="Tice H."/>
            <person name="Cheng J.F."/>
            <person name="Han C."/>
            <person name="Chertkov O."/>
            <person name="Bruce D."/>
            <person name="Tapia R."/>
            <person name="Goodwin L."/>
            <person name="Pitluck S."/>
            <person name="Liolios K."/>
            <person name="Ivanova N."/>
            <person name="Mavromatis K."/>
            <person name="Chen A."/>
            <person name="Palaniappan K."/>
            <person name="Land M."/>
            <person name="Hauser L."/>
            <person name="Chang Y.J."/>
            <person name="Jeffries C.D."/>
            <person name="Detter J.C."/>
            <person name="Rohde M."/>
            <person name="Goker M."/>
            <person name="Bristow J."/>
            <person name="Eisen J.A."/>
            <person name="Markowitz V."/>
            <person name="Hugenholtz P."/>
            <person name="Klenk H.P."/>
            <person name="Kyrpides N.C."/>
        </authorList>
    </citation>
    <scope>NUCLEOTIDE SEQUENCE [LARGE SCALE GENOMIC DNA]</scope>
    <source>
        <strain evidence="2">ATCC 33309 / DSM 7299 / CCUG 15893 / LMG 7604 / NCTC 12251 / CI</strain>
    </source>
</reference>
<dbReference type="RefSeq" id="WP_013135288.1">
    <property type="nucleotide sequence ID" value="NC_014166.1"/>
</dbReference>
<accession>D5V5X6</accession>
<name>D5V5X6_ARCNC</name>
<dbReference type="OrthoDB" id="9816206at2"/>
<evidence type="ECO:0000313" key="1">
    <source>
        <dbReference type="EMBL" id="ADG93143.1"/>
    </source>
</evidence>
<organism evidence="1 2">
    <name type="scientific">Arcobacter nitrofigilis (strain ATCC 33309 / DSM 7299 / CCUG 15893 / LMG 7604 / NCTC 12251 / CI)</name>
    <name type="common">Campylobacter nitrofigilis</name>
    <dbReference type="NCBI Taxonomy" id="572480"/>
    <lineage>
        <taxon>Bacteria</taxon>
        <taxon>Pseudomonadati</taxon>
        <taxon>Campylobacterota</taxon>
        <taxon>Epsilonproteobacteria</taxon>
        <taxon>Campylobacterales</taxon>
        <taxon>Arcobacteraceae</taxon>
        <taxon>Arcobacter</taxon>
    </lineage>
</organism>
<dbReference type="HOGENOM" id="CLU_2550978_0_0_7"/>